<dbReference type="InterPro" id="IPR016161">
    <property type="entry name" value="Ald_DH/histidinol_DH"/>
</dbReference>
<evidence type="ECO:0000256" key="2">
    <source>
        <dbReference type="ARBA" id="ARBA00023002"/>
    </source>
</evidence>
<evidence type="ECO:0000313" key="5">
    <source>
        <dbReference type="Proteomes" id="UP000675554"/>
    </source>
</evidence>
<dbReference type="Pfam" id="PF00171">
    <property type="entry name" value="Aldedh"/>
    <property type="match status" value="1"/>
</dbReference>
<comment type="similarity">
    <text evidence="1">Belongs to the aldehyde dehydrogenase family.</text>
</comment>
<evidence type="ECO:0000256" key="1">
    <source>
        <dbReference type="ARBA" id="ARBA00009986"/>
    </source>
</evidence>
<feature type="domain" description="Aldehyde dehydrogenase" evidence="3">
    <location>
        <begin position="1"/>
        <end position="66"/>
    </location>
</feature>
<evidence type="ECO:0000313" key="4">
    <source>
        <dbReference type="EMBL" id="MBR7679191.1"/>
    </source>
</evidence>
<keyword evidence="2" id="KW-0560">Oxidoreductase</keyword>
<dbReference type="EMBL" id="JAGSMN010002381">
    <property type="protein sequence ID" value="MBR7679191.1"/>
    <property type="molecule type" value="Genomic_DNA"/>
</dbReference>
<keyword evidence="5" id="KW-1185">Reference proteome</keyword>
<organism evidence="4 5">
    <name type="scientific">Streptomyces daliensis</name>
    <dbReference type="NCBI Taxonomy" id="299421"/>
    <lineage>
        <taxon>Bacteria</taxon>
        <taxon>Bacillati</taxon>
        <taxon>Actinomycetota</taxon>
        <taxon>Actinomycetes</taxon>
        <taxon>Kitasatosporales</taxon>
        <taxon>Streptomycetaceae</taxon>
        <taxon>Streptomyces</taxon>
    </lineage>
</organism>
<dbReference type="InterPro" id="IPR016163">
    <property type="entry name" value="Ald_DH_C"/>
</dbReference>
<dbReference type="PANTHER" id="PTHR42804">
    <property type="entry name" value="ALDEHYDE DEHYDROGENASE"/>
    <property type="match status" value="1"/>
</dbReference>
<dbReference type="GO" id="GO:0016620">
    <property type="term" value="F:oxidoreductase activity, acting on the aldehyde or oxo group of donors, NAD or NADP as acceptor"/>
    <property type="evidence" value="ECO:0007669"/>
    <property type="project" value="InterPro"/>
</dbReference>
<dbReference type="Proteomes" id="UP000675554">
    <property type="component" value="Unassembled WGS sequence"/>
</dbReference>
<dbReference type="AlphaFoldDB" id="A0A8T4J393"/>
<protein>
    <submittedName>
        <fullName evidence="4">Aldehyde dehydrogenase family protein</fullName>
    </submittedName>
</protein>
<comment type="caution">
    <text evidence="4">The sequence shown here is derived from an EMBL/GenBank/DDBJ whole genome shotgun (WGS) entry which is preliminary data.</text>
</comment>
<dbReference type="Gene3D" id="3.40.309.10">
    <property type="entry name" value="Aldehyde Dehydrogenase, Chain A, domain 2"/>
    <property type="match status" value="1"/>
</dbReference>
<dbReference type="InterPro" id="IPR015590">
    <property type="entry name" value="Aldehyde_DH_dom"/>
</dbReference>
<dbReference type="Gene3D" id="3.40.605.10">
    <property type="entry name" value="Aldehyde Dehydrogenase, Chain A, domain 1"/>
    <property type="match status" value="1"/>
</dbReference>
<accession>A0A8T4J393</accession>
<sequence>YGLGGTVWTADLDHGMDLAARIHTGTVGVNQYGVDLQAPFGGVKASGLGREMGPEGLAPYFSLKSVYRPKQTAAS</sequence>
<gene>
    <name evidence="4" type="ORF">KDA82_40945</name>
</gene>
<proteinExistence type="inferred from homology"/>
<feature type="non-terminal residue" evidence="4">
    <location>
        <position position="1"/>
    </location>
</feature>
<evidence type="ECO:0000259" key="3">
    <source>
        <dbReference type="Pfam" id="PF00171"/>
    </source>
</evidence>
<reference evidence="4" key="1">
    <citation type="submission" date="2021-04" db="EMBL/GenBank/DDBJ databases">
        <title>Sequencing of actinobacteria type strains.</title>
        <authorList>
            <person name="Nguyen G.-S."/>
            <person name="Wentzel A."/>
        </authorList>
    </citation>
    <scope>NUCLEOTIDE SEQUENCE</scope>
    <source>
        <strain evidence="4">DSM 42095</strain>
    </source>
</reference>
<dbReference type="InterPro" id="IPR016162">
    <property type="entry name" value="Ald_DH_N"/>
</dbReference>
<dbReference type="SUPFAM" id="SSF53720">
    <property type="entry name" value="ALDH-like"/>
    <property type="match status" value="1"/>
</dbReference>
<dbReference type="PANTHER" id="PTHR42804:SF1">
    <property type="entry name" value="ALDEHYDE DEHYDROGENASE-RELATED"/>
    <property type="match status" value="1"/>
</dbReference>
<name>A0A8T4J393_9ACTN</name>